<evidence type="ECO:0000313" key="5">
    <source>
        <dbReference type="Proteomes" id="UP000031521"/>
    </source>
</evidence>
<proteinExistence type="predicted"/>
<dbReference type="KEGG" id="cid:P73_2045"/>
<keyword evidence="1" id="KW-0479">Metal-binding</keyword>
<dbReference type="PANTHER" id="PTHR22789:SF0">
    <property type="entry name" value="3-OXO-TETRONATE 4-PHOSPHATE DECARBOXYLASE-RELATED"/>
    <property type="match status" value="1"/>
</dbReference>
<dbReference type="GO" id="GO:0005829">
    <property type="term" value="C:cytosol"/>
    <property type="evidence" value="ECO:0007669"/>
    <property type="project" value="TreeGrafter"/>
</dbReference>
<dbReference type="InterPro" id="IPR050197">
    <property type="entry name" value="Aldolase_class_II_sugar_metab"/>
</dbReference>
<gene>
    <name evidence="4" type="ORF">P73_2045</name>
</gene>
<evidence type="ECO:0000256" key="1">
    <source>
        <dbReference type="ARBA" id="ARBA00022723"/>
    </source>
</evidence>
<accession>A0A0B5E048</accession>
<dbReference type="GO" id="GO:0046872">
    <property type="term" value="F:metal ion binding"/>
    <property type="evidence" value="ECO:0007669"/>
    <property type="project" value="UniProtKB-KW"/>
</dbReference>
<keyword evidence="5" id="KW-1185">Reference proteome</keyword>
<dbReference type="OrthoDB" id="5291399at2"/>
<dbReference type="GO" id="GO:0019323">
    <property type="term" value="P:pentose catabolic process"/>
    <property type="evidence" value="ECO:0007669"/>
    <property type="project" value="TreeGrafter"/>
</dbReference>
<protein>
    <submittedName>
        <fullName evidence="4">Putative ribulose-5-phosphate 4-epimerase-like epimerase</fullName>
    </submittedName>
</protein>
<dbReference type="STRING" id="1208324.P73_2045"/>
<dbReference type="Pfam" id="PF00596">
    <property type="entry name" value="Aldolase_II"/>
    <property type="match status" value="1"/>
</dbReference>
<dbReference type="PANTHER" id="PTHR22789">
    <property type="entry name" value="FUCULOSE PHOSPHATE ALDOLASE"/>
    <property type="match status" value="1"/>
</dbReference>
<evidence type="ECO:0000313" key="4">
    <source>
        <dbReference type="EMBL" id="AJE46760.1"/>
    </source>
</evidence>
<dbReference type="RefSeq" id="WP_052453156.1">
    <property type="nucleotide sequence ID" value="NZ_CP004393.1"/>
</dbReference>
<dbReference type="AlphaFoldDB" id="A0A0B5E048"/>
<sequence length="248" mass="27576">MPEDRTGPQDARIVEAAVSQLVIANRILAREDIIDDFGHVSLRHPLRPDRYFLSRSRSPEVVTRGDIMEFTLEGELIGDDPRRPYSERHIHGAIYKDRPEVNAVTHHHARSVIPFTMLDIPMRPIFHMAAVIGNGVKIWESQDEFGDTNMLVDSMEMGHSLARTLGQDRAVLMRGHGAVCVGESLPAVIMISAGLRDNAELMQQTLALGKVTCLTPGEIEKTSAMLLGEMPLARAWDYWVARAGYAGL</sequence>
<dbReference type="HOGENOM" id="CLU_006033_2_2_5"/>
<dbReference type="Gene3D" id="3.40.225.10">
    <property type="entry name" value="Class II aldolase/adducin N-terminal domain"/>
    <property type="match status" value="1"/>
</dbReference>
<evidence type="ECO:0000256" key="2">
    <source>
        <dbReference type="ARBA" id="ARBA00023239"/>
    </source>
</evidence>
<organism evidence="4 5">
    <name type="scientific">Celeribacter indicus</name>
    <dbReference type="NCBI Taxonomy" id="1208324"/>
    <lineage>
        <taxon>Bacteria</taxon>
        <taxon>Pseudomonadati</taxon>
        <taxon>Pseudomonadota</taxon>
        <taxon>Alphaproteobacteria</taxon>
        <taxon>Rhodobacterales</taxon>
        <taxon>Roseobacteraceae</taxon>
        <taxon>Celeribacter</taxon>
    </lineage>
</organism>
<dbReference type="SUPFAM" id="SSF53639">
    <property type="entry name" value="AraD/HMP-PK domain-like"/>
    <property type="match status" value="1"/>
</dbReference>
<dbReference type="InterPro" id="IPR001303">
    <property type="entry name" value="Aldolase_II/adducin_N"/>
</dbReference>
<dbReference type="EMBL" id="CP004393">
    <property type="protein sequence ID" value="AJE46760.1"/>
    <property type="molecule type" value="Genomic_DNA"/>
</dbReference>
<dbReference type="InterPro" id="IPR036409">
    <property type="entry name" value="Aldolase_II/adducin_N_sf"/>
</dbReference>
<feature type="domain" description="Class II aldolase/adducin N-terminal" evidence="3">
    <location>
        <begin position="19"/>
        <end position="203"/>
    </location>
</feature>
<dbReference type="Proteomes" id="UP000031521">
    <property type="component" value="Chromosome"/>
</dbReference>
<keyword evidence="2" id="KW-0456">Lyase</keyword>
<reference evidence="4 5" key="1">
    <citation type="journal article" date="2014" name="Int. J. Syst. Evol. Microbiol.">
        <title>Celeribacter indicus sp. nov., a polycyclic aromatic hydrocarbon-degrading bacterium from deep-sea sediment and reclassification of Huaishuia halophila as Celeribacter halophilus comb. nov.</title>
        <authorList>
            <person name="Lai Q."/>
            <person name="Cao J."/>
            <person name="Yuan J."/>
            <person name="Li F."/>
            <person name="Shao Z."/>
        </authorList>
    </citation>
    <scope>NUCLEOTIDE SEQUENCE [LARGE SCALE GENOMIC DNA]</scope>
    <source>
        <strain evidence="4">P73</strain>
    </source>
</reference>
<name>A0A0B5E048_9RHOB</name>
<evidence type="ECO:0000259" key="3">
    <source>
        <dbReference type="SMART" id="SM01007"/>
    </source>
</evidence>
<dbReference type="GO" id="GO:0016832">
    <property type="term" value="F:aldehyde-lyase activity"/>
    <property type="evidence" value="ECO:0007669"/>
    <property type="project" value="TreeGrafter"/>
</dbReference>
<dbReference type="SMART" id="SM01007">
    <property type="entry name" value="Aldolase_II"/>
    <property type="match status" value="1"/>
</dbReference>